<sequence length="190" mass="21122">MWETRTMMPAILDRGTPVTEEEFFALGETSKRIELFDGSLYVTPAPTPQHQHIASEIKFALRNAARDAGLHIHEAVNVRLQPGRIPIPDLVITRKINFKELVIDAEAVVLICEIVSPSNASADKVLKMHYYAAAGIPWYLLVEQDSATLHLYQLAGNHYVERSVTRPGEVLHLAAPLTADLVPDELLPPD</sequence>
<name>A0A919MHT4_9ACTN</name>
<dbReference type="GO" id="GO:0004519">
    <property type="term" value="F:endonuclease activity"/>
    <property type="evidence" value="ECO:0007669"/>
    <property type="project" value="UniProtKB-KW"/>
</dbReference>
<evidence type="ECO:0000259" key="1">
    <source>
        <dbReference type="Pfam" id="PF05685"/>
    </source>
</evidence>
<dbReference type="SUPFAM" id="SSF52980">
    <property type="entry name" value="Restriction endonuclease-like"/>
    <property type="match status" value="1"/>
</dbReference>
<dbReference type="InterPro" id="IPR011335">
    <property type="entry name" value="Restrct_endonuc-II-like"/>
</dbReference>
<evidence type="ECO:0000313" key="2">
    <source>
        <dbReference type="EMBL" id="GIE50014.1"/>
    </source>
</evidence>
<keyword evidence="2" id="KW-0378">Hydrolase</keyword>
<keyword evidence="2" id="KW-0255">Endonuclease</keyword>
<dbReference type="InterPro" id="IPR012296">
    <property type="entry name" value="Nuclease_put_TT1808"/>
</dbReference>
<reference evidence="2" key="1">
    <citation type="submission" date="2021-01" db="EMBL/GenBank/DDBJ databases">
        <title>Whole genome shotgun sequence of Actinoplanes nipponensis NBRC 14063.</title>
        <authorList>
            <person name="Komaki H."/>
            <person name="Tamura T."/>
        </authorList>
    </citation>
    <scope>NUCLEOTIDE SEQUENCE</scope>
    <source>
        <strain evidence="2">NBRC 14063</strain>
    </source>
</reference>
<comment type="caution">
    <text evidence="2">The sequence shown here is derived from an EMBL/GenBank/DDBJ whole genome shotgun (WGS) entry which is preliminary data.</text>
</comment>
<dbReference type="PANTHER" id="PTHR35400">
    <property type="entry name" value="SLR1083 PROTEIN"/>
    <property type="match status" value="1"/>
</dbReference>
<evidence type="ECO:0000313" key="3">
    <source>
        <dbReference type="Proteomes" id="UP000647172"/>
    </source>
</evidence>
<dbReference type="Proteomes" id="UP000647172">
    <property type="component" value="Unassembled WGS sequence"/>
</dbReference>
<accession>A0A919MHT4</accession>
<protein>
    <submittedName>
        <fullName evidence="2">Restriction endonuclease</fullName>
    </submittedName>
</protein>
<dbReference type="AlphaFoldDB" id="A0A919MHT4"/>
<dbReference type="EMBL" id="BOMQ01000044">
    <property type="protein sequence ID" value="GIE50014.1"/>
    <property type="molecule type" value="Genomic_DNA"/>
</dbReference>
<dbReference type="Pfam" id="PF05685">
    <property type="entry name" value="Uma2"/>
    <property type="match status" value="1"/>
</dbReference>
<keyword evidence="2" id="KW-0540">Nuclease</keyword>
<feature type="domain" description="Putative restriction endonuclease" evidence="1">
    <location>
        <begin position="21"/>
        <end position="177"/>
    </location>
</feature>
<dbReference type="InterPro" id="IPR008538">
    <property type="entry name" value="Uma2"/>
</dbReference>
<proteinExistence type="predicted"/>
<dbReference type="CDD" id="cd06260">
    <property type="entry name" value="DUF820-like"/>
    <property type="match status" value="1"/>
</dbReference>
<keyword evidence="3" id="KW-1185">Reference proteome</keyword>
<dbReference type="Gene3D" id="3.90.1570.10">
    <property type="entry name" value="tt1808, chain A"/>
    <property type="match status" value="1"/>
</dbReference>
<gene>
    <name evidence="2" type="ORF">Ani05nite_35480</name>
</gene>
<organism evidence="2 3">
    <name type="scientific">Actinoplanes nipponensis</name>
    <dbReference type="NCBI Taxonomy" id="135950"/>
    <lineage>
        <taxon>Bacteria</taxon>
        <taxon>Bacillati</taxon>
        <taxon>Actinomycetota</taxon>
        <taxon>Actinomycetes</taxon>
        <taxon>Micromonosporales</taxon>
        <taxon>Micromonosporaceae</taxon>
        <taxon>Actinoplanes</taxon>
    </lineage>
</organism>
<dbReference type="PANTHER" id="PTHR35400:SF3">
    <property type="entry name" value="SLL1072 PROTEIN"/>
    <property type="match status" value="1"/>
</dbReference>